<dbReference type="Gene3D" id="2.30.260.10">
    <property type="entry name" value="putative xylanase like domain"/>
    <property type="match status" value="1"/>
</dbReference>
<sequence length="271" mass="28508">MAAFAPGRIRLTRLAAVLAVSVALIAAPQATAAPTVTISERSEQILTDLLAARNQAAPAERAQVVSGELLGTPYAANTLIGSATEPEQLVVDLDAVDCFTFIDYVEALKRGDDRQSFLTALREVRYRDGVVDFAGRKHFFTDWAAVSPPIATDVTATLGADAVRVTKNLNDKGSGAVYLPGLPVVSRDVAYLPSAAVDDTVLRALHTGDYLGAYAPDDGLDVTHVGIVVNTPDGPVFRNASSLPADNKVVDTALGDYLATVPGIVVLRPVQ</sequence>
<dbReference type="Proteomes" id="UP001055200">
    <property type="component" value="Chromosome"/>
</dbReference>
<protein>
    <submittedName>
        <fullName evidence="2">DUF1460 domain-containing protein</fullName>
    </submittedName>
</protein>
<keyword evidence="3" id="KW-1185">Reference proteome</keyword>
<accession>A0ABY3TZ96</accession>
<evidence type="ECO:0000313" key="3">
    <source>
        <dbReference type="Proteomes" id="UP001055200"/>
    </source>
</evidence>
<dbReference type="InterPro" id="IPR038765">
    <property type="entry name" value="Papain-like_cys_pep_sf"/>
</dbReference>
<feature type="signal peptide" evidence="1">
    <location>
        <begin position="1"/>
        <end position="32"/>
    </location>
</feature>
<proteinExistence type="predicted"/>
<dbReference type="Pfam" id="PF07313">
    <property type="entry name" value="AmiA-like"/>
    <property type="match status" value="1"/>
</dbReference>
<keyword evidence="1" id="KW-0732">Signal</keyword>
<dbReference type="Gene3D" id="1.10.3670.10">
    <property type="entry name" value="Putative xylanase like domain"/>
    <property type="match status" value="1"/>
</dbReference>
<evidence type="ECO:0000256" key="1">
    <source>
        <dbReference type="SAM" id="SignalP"/>
    </source>
</evidence>
<reference evidence="2" key="1">
    <citation type="submission" date="2022-08" db="EMBL/GenBank/DDBJ databases">
        <title>Complete genome sequence of 14 non-tuberculosis mycobacteria type-strains.</title>
        <authorList>
            <person name="Igarashi Y."/>
            <person name="Osugi A."/>
            <person name="Mitarai S."/>
        </authorList>
    </citation>
    <scope>NUCLEOTIDE SEQUENCE</scope>
    <source>
        <strain evidence="2">DSM 45575</strain>
    </source>
</reference>
<evidence type="ECO:0000313" key="2">
    <source>
        <dbReference type="EMBL" id="ULN53043.1"/>
    </source>
</evidence>
<dbReference type="InterPro" id="IPR010846">
    <property type="entry name" value="AmiA-like"/>
</dbReference>
<dbReference type="EMBL" id="CP092365">
    <property type="protein sequence ID" value="ULN53043.1"/>
    <property type="molecule type" value="Genomic_DNA"/>
</dbReference>
<dbReference type="SUPFAM" id="SSF54001">
    <property type="entry name" value="Cysteine proteinases"/>
    <property type="match status" value="1"/>
</dbReference>
<dbReference type="RefSeq" id="WP_240171301.1">
    <property type="nucleotide sequence ID" value="NZ_CP092365.1"/>
</dbReference>
<organism evidence="2 3">
    <name type="scientific">Mycolicibacillus parakoreensis</name>
    <dbReference type="NCBI Taxonomy" id="1069221"/>
    <lineage>
        <taxon>Bacteria</taxon>
        <taxon>Bacillati</taxon>
        <taxon>Actinomycetota</taxon>
        <taxon>Actinomycetes</taxon>
        <taxon>Mycobacteriales</taxon>
        <taxon>Mycobacteriaceae</taxon>
        <taxon>Mycolicibacillus</taxon>
    </lineage>
</organism>
<feature type="chain" id="PRO_5046367822" evidence="1">
    <location>
        <begin position="33"/>
        <end position="271"/>
    </location>
</feature>
<name>A0ABY3TZ96_9MYCO</name>
<gene>
    <name evidence="2" type="ORF">MIU77_01260</name>
</gene>